<keyword evidence="2" id="KW-1185">Reference proteome</keyword>
<gene>
    <name evidence="1" type="ORF">DILT_LOCUS9784</name>
</gene>
<dbReference type="Proteomes" id="UP000281553">
    <property type="component" value="Unassembled WGS sequence"/>
</dbReference>
<reference evidence="1 2" key="1">
    <citation type="submission" date="2018-11" db="EMBL/GenBank/DDBJ databases">
        <authorList>
            <consortium name="Pathogen Informatics"/>
        </authorList>
    </citation>
    <scope>NUCLEOTIDE SEQUENCE [LARGE SCALE GENOMIC DNA]</scope>
</reference>
<evidence type="ECO:0000313" key="1">
    <source>
        <dbReference type="EMBL" id="VDN13953.1"/>
    </source>
</evidence>
<sequence>MPCINTISNTFISVVDLNVPLGSCDCLVRCGSCNGWCHLRCSGLANSDNWSPAFTWPSFPVPLPVPTPPALPVLNINTQVSDLATPPGFKILQFNANGLLGKLDQLLAFMRSHSIAVVDIQETMWTNSTKVPSCADYTIVRRDRGHNKSGGFLAFLMDKPIFHHQLAISLDNGPAPLIIVNVYIPPTSSYSPGFTASIAPYLPSGDNLVPGDFNAHHDM</sequence>
<name>A0A3P7LSL5_DIBLA</name>
<dbReference type="Gene3D" id="3.60.10.10">
    <property type="entry name" value="Endonuclease/exonuclease/phosphatase"/>
    <property type="match status" value="1"/>
</dbReference>
<dbReference type="AlphaFoldDB" id="A0A3P7LSL5"/>
<dbReference type="InterPro" id="IPR036691">
    <property type="entry name" value="Endo/exonu/phosph_ase_sf"/>
</dbReference>
<dbReference type="OrthoDB" id="8033718at2759"/>
<protein>
    <recommendedName>
        <fullName evidence="3">Endonuclease/exonuclease/phosphatase domain-containing protein</fullName>
    </recommendedName>
</protein>
<proteinExistence type="predicted"/>
<evidence type="ECO:0000313" key="2">
    <source>
        <dbReference type="Proteomes" id="UP000281553"/>
    </source>
</evidence>
<accession>A0A3P7LSL5</accession>
<dbReference type="SUPFAM" id="SSF56219">
    <property type="entry name" value="DNase I-like"/>
    <property type="match status" value="1"/>
</dbReference>
<dbReference type="EMBL" id="UYRU01057840">
    <property type="protein sequence ID" value="VDN13953.1"/>
    <property type="molecule type" value="Genomic_DNA"/>
</dbReference>
<evidence type="ECO:0008006" key="3">
    <source>
        <dbReference type="Google" id="ProtNLM"/>
    </source>
</evidence>
<organism evidence="1 2">
    <name type="scientific">Dibothriocephalus latus</name>
    <name type="common">Fish tapeworm</name>
    <name type="synonym">Diphyllobothrium latum</name>
    <dbReference type="NCBI Taxonomy" id="60516"/>
    <lineage>
        <taxon>Eukaryota</taxon>
        <taxon>Metazoa</taxon>
        <taxon>Spiralia</taxon>
        <taxon>Lophotrochozoa</taxon>
        <taxon>Platyhelminthes</taxon>
        <taxon>Cestoda</taxon>
        <taxon>Eucestoda</taxon>
        <taxon>Diphyllobothriidea</taxon>
        <taxon>Diphyllobothriidae</taxon>
        <taxon>Dibothriocephalus</taxon>
    </lineage>
</organism>